<keyword evidence="6" id="KW-1185">Reference proteome</keyword>
<dbReference type="GO" id="GO:0006412">
    <property type="term" value="P:translation"/>
    <property type="evidence" value="ECO:0007669"/>
    <property type="project" value="InterPro"/>
</dbReference>
<evidence type="ECO:0000256" key="4">
    <source>
        <dbReference type="ARBA" id="ARBA00023014"/>
    </source>
</evidence>
<dbReference type="OrthoDB" id="185125at2"/>
<evidence type="ECO:0000313" key="6">
    <source>
        <dbReference type="Proteomes" id="UP000217265"/>
    </source>
</evidence>
<name>A0A290QMJ6_9BACT</name>
<keyword evidence="4" id="KW-0411">Iron-sulfur</keyword>
<proteinExistence type="predicted"/>
<accession>A0A290QMJ6</accession>
<dbReference type="RefSeq" id="WP_096057012.1">
    <property type="nucleotide sequence ID" value="NZ_CP023344.1"/>
</dbReference>
<dbReference type="AlphaFoldDB" id="A0A290QMJ6"/>
<dbReference type="Proteomes" id="UP000217265">
    <property type="component" value="Chromosome"/>
</dbReference>
<evidence type="ECO:0000256" key="1">
    <source>
        <dbReference type="ARBA" id="ARBA00022723"/>
    </source>
</evidence>
<dbReference type="Gene3D" id="3.40.50.150">
    <property type="entry name" value="Vaccinia Virus protein VP39"/>
    <property type="match status" value="1"/>
</dbReference>
<organism evidence="5 6">
    <name type="scientific">Nibricoccus aquaticus</name>
    <dbReference type="NCBI Taxonomy" id="2576891"/>
    <lineage>
        <taxon>Bacteria</taxon>
        <taxon>Pseudomonadati</taxon>
        <taxon>Verrucomicrobiota</taxon>
        <taxon>Opitutia</taxon>
        <taxon>Opitutales</taxon>
        <taxon>Opitutaceae</taxon>
        <taxon>Nibricoccus</taxon>
    </lineage>
</organism>
<dbReference type="InterPro" id="IPR015324">
    <property type="entry name" value="Ribosomal_Rsm22-like"/>
</dbReference>
<protein>
    <recommendedName>
        <fullName evidence="7">Ribosomal small subunit Rsm22</fullName>
    </recommendedName>
</protein>
<dbReference type="GO" id="GO:0046872">
    <property type="term" value="F:metal ion binding"/>
    <property type="evidence" value="ECO:0007669"/>
    <property type="project" value="UniProtKB-KW"/>
</dbReference>
<keyword evidence="2" id="KW-0809">Transit peptide</keyword>
<sequence length="332" mass="37163">MTWSDLDWPALDRLRDGFLSGSAANGPYWRSLSDLASYDFTYAERVGWKWDAVLAELRRRNWTPPSRTLLDWGCGSGIAGRRALSAFGAENFDTLQVWDHSPLARQFATAAAKENFPTLSVSEFSPFTPHSSPFTLLLSHVLNELPAPARSELFALIDRADAVIWIEPGTHAVSRDLASVRDRLRADFDLVAPCTHALDCPLFTAANERHWCHYFAPAPSGIYADSNWVKFGQRAGVDLRSLPYSVLVLERKNLRPASAPLPPDASRVLGRLRVHKAHTDLLACDATGLHDLKLFKRTDPALHKQLDRNPPTPLYRFAREEEKITAAQPLFP</sequence>
<keyword evidence="3" id="KW-0408">Iron</keyword>
<evidence type="ECO:0000256" key="2">
    <source>
        <dbReference type="ARBA" id="ARBA00022946"/>
    </source>
</evidence>
<evidence type="ECO:0000313" key="5">
    <source>
        <dbReference type="EMBL" id="ATC65382.1"/>
    </source>
</evidence>
<dbReference type="EMBL" id="CP023344">
    <property type="protein sequence ID" value="ATC65382.1"/>
    <property type="molecule type" value="Genomic_DNA"/>
</dbReference>
<keyword evidence="1" id="KW-0479">Metal-binding</keyword>
<dbReference type="GO" id="GO:0051536">
    <property type="term" value="F:iron-sulfur cluster binding"/>
    <property type="evidence" value="ECO:0007669"/>
    <property type="project" value="UniProtKB-KW"/>
</dbReference>
<dbReference type="GO" id="GO:0008168">
    <property type="term" value="F:methyltransferase activity"/>
    <property type="evidence" value="ECO:0007669"/>
    <property type="project" value="InterPro"/>
</dbReference>
<dbReference type="SUPFAM" id="SSF53335">
    <property type="entry name" value="S-adenosyl-L-methionine-dependent methyltransferases"/>
    <property type="match status" value="1"/>
</dbReference>
<dbReference type="KEGG" id="vbh:CMV30_16315"/>
<reference evidence="5 6" key="1">
    <citation type="submission" date="2017-09" db="EMBL/GenBank/DDBJ databases">
        <title>Complete genome sequence of Verrucomicrobial strain HZ-65, isolated from freshwater.</title>
        <authorList>
            <person name="Choi A."/>
        </authorList>
    </citation>
    <scope>NUCLEOTIDE SEQUENCE [LARGE SCALE GENOMIC DNA]</scope>
    <source>
        <strain evidence="5 6">HZ-65</strain>
    </source>
</reference>
<evidence type="ECO:0008006" key="7">
    <source>
        <dbReference type="Google" id="ProtNLM"/>
    </source>
</evidence>
<dbReference type="Pfam" id="PF09243">
    <property type="entry name" value="Rsm22"/>
    <property type="match status" value="1"/>
</dbReference>
<dbReference type="InterPro" id="IPR029063">
    <property type="entry name" value="SAM-dependent_MTases_sf"/>
</dbReference>
<gene>
    <name evidence="5" type="ORF">CMV30_16315</name>
</gene>
<evidence type="ECO:0000256" key="3">
    <source>
        <dbReference type="ARBA" id="ARBA00023004"/>
    </source>
</evidence>